<dbReference type="EMBL" id="JADFTS010000003">
    <property type="protein sequence ID" value="KAF9616090.1"/>
    <property type="molecule type" value="Genomic_DNA"/>
</dbReference>
<evidence type="ECO:0000259" key="1">
    <source>
        <dbReference type="Pfam" id="PF26055"/>
    </source>
</evidence>
<name>A0A835M210_9MAGN</name>
<keyword evidence="3" id="KW-1185">Reference proteome</keyword>
<dbReference type="Pfam" id="PF26055">
    <property type="entry name" value="Mtase_EDM2"/>
    <property type="match status" value="1"/>
</dbReference>
<dbReference type="PANTHER" id="PTHR46235">
    <property type="entry name" value="PHD FINGER-CONTAINING PROTEIN DDB_G0268158"/>
    <property type="match status" value="1"/>
</dbReference>
<feature type="non-terminal residue" evidence="2">
    <location>
        <position position="1"/>
    </location>
</feature>
<evidence type="ECO:0000313" key="3">
    <source>
        <dbReference type="Proteomes" id="UP000631114"/>
    </source>
</evidence>
<dbReference type="AlphaFoldDB" id="A0A835M210"/>
<reference evidence="2 3" key="1">
    <citation type="submission" date="2020-10" db="EMBL/GenBank/DDBJ databases">
        <title>The Coptis chinensis genome and diversification of protoberbering-type alkaloids.</title>
        <authorList>
            <person name="Wang B."/>
            <person name="Shu S."/>
            <person name="Song C."/>
            <person name="Liu Y."/>
        </authorList>
    </citation>
    <scope>NUCLEOTIDE SEQUENCE [LARGE SCALE GENOMIC DNA]</scope>
    <source>
        <strain evidence="2">HL-2020</strain>
        <tissue evidence="2">Leaf</tissue>
    </source>
</reference>
<protein>
    <recommendedName>
        <fullName evidence="1">DM2 domain-containing protein</fullName>
    </recommendedName>
</protein>
<comment type="caution">
    <text evidence="2">The sequence shown here is derived from an EMBL/GenBank/DDBJ whole genome shotgun (WGS) entry which is preliminary data.</text>
</comment>
<dbReference type="InterPro" id="IPR058939">
    <property type="entry name" value="Mtase_EDM2"/>
</dbReference>
<feature type="domain" description="DM2" evidence="1">
    <location>
        <begin position="21"/>
        <end position="142"/>
    </location>
</feature>
<accession>A0A835M210</accession>
<gene>
    <name evidence="2" type="ORF">IFM89_028556</name>
</gene>
<organism evidence="2 3">
    <name type="scientific">Coptis chinensis</name>
    <dbReference type="NCBI Taxonomy" id="261450"/>
    <lineage>
        <taxon>Eukaryota</taxon>
        <taxon>Viridiplantae</taxon>
        <taxon>Streptophyta</taxon>
        <taxon>Embryophyta</taxon>
        <taxon>Tracheophyta</taxon>
        <taxon>Spermatophyta</taxon>
        <taxon>Magnoliopsida</taxon>
        <taxon>Ranunculales</taxon>
        <taxon>Ranunculaceae</taxon>
        <taxon>Coptidoideae</taxon>
        <taxon>Coptis</taxon>
    </lineage>
</organism>
<dbReference type="OrthoDB" id="21264at2759"/>
<proteinExistence type="predicted"/>
<sequence length="167" mass="19274">PNAGMQIVDKLHWYVQDGDMNDFSFEQRDWMMVKPSELHTTGSKLIMGLNPPFGVNAQLANQFIRKALEFKPKLLILIVPQGTKSPDNYDLVWEDCLSHHSFYLPGSIDVNDNQIEQWNVKPPLLYLWNRPDLTPTHKAIAQKQHHILKEVPVEENPYEGKSNENIS</sequence>
<dbReference type="PANTHER" id="PTHR46235:SF3">
    <property type="entry name" value="PHD FINGER-CONTAINING PROTEIN DDB_G0268158"/>
    <property type="match status" value="1"/>
</dbReference>
<dbReference type="Proteomes" id="UP000631114">
    <property type="component" value="Unassembled WGS sequence"/>
</dbReference>
<evidence type="ECO:0000313" key="2">
    <source>
        <dbReference type="EMBL" id="KAF9616090.1"/>
    </source>
</evidence>